<dbReference type="Pfam" id="PF00082">
    <property type="entry name" value="Peptidase_S8"/>
    <property type="match status" value="1"/>
</dbReference>
<dbReference type="FunFam" id="3.40.50.200:FF:000006">
    <property type="entry name" value="Subtilisin-like protease SBT1.5"/>
    <property type="match status" value="1"/>
</dbReference>
<dbReference type="Gene3D" id="3.40.50.200">
    <property type="entry name" value="Peptidase S8/S53 domain"/>
    <property type="match status" value="1"/>
</dbReference>
<feature type="domain" description="Subtilisin-like protease fibronectin type-III" evidence="10">
    <location>
        <begin position="629"/>
        <end position="729"/>
    </location>
</feature>
<dbReference type="InterPro" id="IPR037045">
    <property type="entry name" value="S8pro/Inhibitor_I9_sf"/>
</dbReference>
<dbReference type="Proteomes" id="UP001345219">
    <property type="component" value="Chromosome 12"/>
</dbReference>
<dbReference type="Gene3D" id="3.50.30.30">
    <property type="match status" value="1"/>
</dbReference>
<evidence type="ECO:0000256" key="2">
    <source>
        <dbReference type="ARBA" id="ARBA00022670"/>
    </source>
</evidence>
<evidence type="ECO:0000256" key="6">
    <source>
        <dbReference type="PIRSR" id="PIRSR615500-1"/>
    </source>
</evidence>
<evidence type="ECO:0008006" key="13">
    <source>
        <dbReference type="Google" id="ProtNLM"/>
    </source>
</evidence>
<feature type="active site" description="Charge relay system" evidence="6 7">
    <location>
        <position position="203"/>
    </location>
</feature>
<keyword evidence="4 7" id="KW-0378">Hydrolase</keyword>
<dbReference type="GO" id="GO:0004252">
    <property type="term" value="F:serine-type endopeptidase activity"/>
    <property type="evidence" value="ECO:0007669"/>
    <property type="project" value="UniProtKB-UniRule"/>
</dbReference>
<dbReference type="SUPFAM" id="SSF52743">
    <property type="entry name" value="Subtilisin-like"/>
    <property type="match status" value="1"/>
</dbReference>
<dbReference type="Pfam" id="PF05922">
    <property type="entry name" value="Inhibitor_I9"/>
    <property type="match status" value="1"/>
</dbReference>
<dbReference type="PRINTS" id="PR00723">
    <property type="entry name" value="SUBTILISIN"/>
</dbReference>
<dbReference type="InterPro" id="IPR041469">
    <property type="entry name" value="Subtilisin-like_FN3"/>
</dbReference>
<dbReference type="EMBL" id="JAXIOK010000019">
    <property type="protein sequence ID" value="KAK4748384.1"/>
    <property type="molecule type" value="Genomic_DNA"/>
</dbReference>
<evidence type="ECO:0000256" key="7">
    <source>
        <dbReference type="PROSITE-ProRule" id="PRU01240"/>
    </source>
</evidence>
<dbReference type="Gene3D" id="3.30.70.80">
    <property type="entry name" value="Peptidase S8 propeptide/proteinase inhibitor I9"/>
    <property type="match status" value="1"/>
</dbReference>
<dbReference type="InterPro" id="IPR023828">
    <property type="entry name" value="Peptidase_S8_Ser-AS"/>
</dbReference>
<name>A0AAN7GTH3_9MYRT</name>
<evidence type="ECO:0000256" key="5">
    <source>
        <dbReference type="ARBA" id="ARBA00022825"/>
    </source>
</evidence>
<evidence type="ECO:0000313" key="11">
    <source>
        <dbReference type="EMBL" id="KAK4748384.1"/>
    </source>
</evidence>
<comment type="caution">
    <text evidence="11">The sequence shown here is derived from an EMBL/GenBank/DDBJ whole genome shotgun (WGS) entry which is preliminary data.</text>
</comment>
<evidence type="ECO:0000313" key="12">
    <source>
        <dbReference type="Proteomes" id="UP001345219"/>
    </source>
</evidence>
<accession>A0AAN7GTH3</accession>
<sequence>MASSEKYFSFARTGAIGKDEKQAFYIVYLRETSGETRDLAAQTHLDVLSTLKGRLKNRSEDEARESLVYGYTGSFNAFAAKLSVHEAEELSRVDGIVSVFPNRYRQLHTTKSWDFIGFPQNSRRKLEVEGDIIVGVIDTGITPQSESFSDVGFGPPPPRWKGSCGHYANFSGCNNKLIGARYFKLDGAPAPGDILSPVDVHGHGTHTSSTIAGNAISGANLFGLAQGTARGAVPAARVSAYKVCWARVGCSDMDILAAFESAINDGVDVISISIGGTALSYLEDSIAIGSFHAMKKGILTVASAGNDGPSLGSVANHAPWLLTVAASGTDRQFQSRVELGNRKTFLVPHLFQLFSYNFIFLRGIRKSYFLYCMEDAMESTKVKGKLVYCRLGVWGADSVVKGIGGAGAIIESPLFLDAAPIFMAPATMVNATVGDSIDQYIHSTRSPSAVIYRTEEIQVAAPFVASFSSRGPNPGSQRLLKPDIAAPGVNILASYTPMKTLTGLRGDTQYAKFTIMSGTSMACPHVAGVAAYVKSFHPTWSPAAIRSAIVTTAKLMSRRTSKDGEFAYGAGQVNPTRACNPGLIYDMDEMSYIQFLCHEGYHGSSLSVLVGPTTINCSSLLPGLSYDSLNYPTMQMSTRPDSHGVSVAMFQRTVTNVGPPQAVYNATVRTPKGVNIVVKPLILSFSRKLQKRSFKVVVRAAGPFSSSQMVSGWIIWTSQRHVVRSPVVVYALND</sequence>
<dbReference type="Pfam" id="PF17766">
    <property type="entry name" value="fn3_6"/>
    <property type="match status" value="1"/>
</dbReference>
<dbReference type="InterPro" id="IPR045051">
    <property type="entry name" value="SBT"/>
</dbReference>
<evidence type="ECO:0000259" key="10">
    <source>
        <dbReference type="Pfam" id="PF17766"/>
    </source>
</evidence>
<organism evidence="11 12">
    <name type="scientific">Trapa incisa</name>
    <dbReference type="NCBI Taxonomy" id="236973"/>
    <lineage>
        <taxon>Eukaryota</taxon>
        <taxon>Viridiplantae</taxon>
        <taxon>Streptophyta</taxon>
        <taxon>Embryophyta</taxon>
        <taxon>Tracheophyta</taxon>
        <taxon>Spermatophyta</taxon>
        <taxon>Magnoliopsida</taxon>
        <taxon>eudicotyledons</taxon>
        <taxon>Gunneridae</taxon>
        <taxon>Pentapetalae</taxon>
        <taxon>rosids</taxon>
        <taxon>malvids</taxon>
        <taxon>Myrtales</taxon>
        <taxon>Lythraceae</taxon>
        <taxon>Trapa</taxon>
    </lineage>
</organism>
<protein>
    <recommendedName>
        <fullName evidence="13">Subtilisin-like protease SBT4.14</fullName>
    </recommendedName>
</protein>
<dbReference type="InterPro" id="IPR010259">
    <property type="entry name" value="S8pro/Inhibitor_I9"/>
</dbReference>
<keyword evidence="12" id="KW-1185">Reference proteome</keyword>
<dbReference type="GO" id="GO:0006508">
    <property type="term" value="P:proteolysis"/>
    <property type="evidence" value="ECO:0007669"/>
    <property type="project" value="UniProtKB-KW"/>
</dbReference>
<dbReference type="CDD" id="cd04852">
    <property type="entry name" value="Peptidases_S8_3"/>
    <property type="match status" value="1"/>
</dbReference>
<dbReference type="InterPro" id="IPR036852">
    <property type="entry name" value="Peptidase_S8/S53_dom_sf"/>
</dbReference>
<comment type="similarity">
    <text evidence="1 7">Belongs to the peptidase S8 family.</text>
</comment>
<feature type="domain" description="Peptidase S8/S53" evidence="8">
    <location>
        <begin position="131"/>
        <end position="570"/>
    </location>
</feature>
<gene>
    <name evidence="11" type="ORF">SAY87_014970</name>
</gene>
<dbReference type="AlphaFoldDB" id="A0AAN7GTH3"/>
<keyword evidence="2 7" id="KW-0645">Protease</keyword>
<evidence type="ECO:0000256" key="1">
    <source>
        <dbReference type="ARBA" id="ARBA00011073"/>
    </source>
</evidence>
<dbReference type="InterPro" id="IPR015500">
    <property type="entry name" value="Peptidase_S8_subtilisin-rel"/>
</dbReference>
<dbReference type="CDD" id="cd02120">
    <property type="entry name" value="PA_subtilisin_like"/>
    <property type="match status" value="1"/>
</dbReference>
<evidence type="ECO:0000259" key="8">
    <source>
        <dbReference type="Pfam" id="PF00082"/>
    </source>
</evidence>
<feature type="domain" description="Inhibitor I9" evidence="9">
    <location>
        <begin position="25"/>
        <end position="108"/>
    </location>
</feature>
<keyword evidence="5 7" id="KW-0720">Serine protease</keyword>
<dbReference type="PANTHER" id="PTHR10795">
    <property type="entry name" value="PROPROTEIN CONVERTASE SUBTILISIN/KEXIN"/>
    <property type="match status" value="1"/>
</dbReference>
<keyword evidence="3" id="KW-0732">Signal</keyword>
<proteinExistence type="inferred from homology"/>
<dbReference type="PROSITE" id="PS00138">
    <property type="entry name" value="SUBTILASE_SER"/>
    <property type="match status" value="1"/>
</dbReference>
<dbReference type="PROSITE" id="PS51892">
    <property type="entry name" value="SUBTILASE"/>
    <property type="match status" value="1"/>
</dbReference>
<dbReference type="InterPro" id="IPR000209">
    <property type="entry name" value="Peptidase_S8/S53_dom"/>
</dbReference>
<feature type="active site" description="Charge relay system" evidence="6 7">
    <location>
        <position position="520"/>
    </location>
</feature>
<feature type="active site" description="Charge relay system" evidence="6 7">
    <location>
        <position position="138"/>
    </location>
</feature>
<evidence type="ECO:0000256" key="4">
    <source>
        <dbReference type="ARBA" id="ARBA00022801"/>
    </source>
</evidence>
<dbReference type="Gene3D" id="2.60.40.2310">
    <property type="match status" value="1"/>
</dbReference>
<reference evidence="11 12" key="1">
    <citation type="journal article" date="2023" name="Hortic Res">
        <title>Pangenome of water caltrop reveals structural variations and asymmetric subgenome divergence after allopolyploidization.</title>
        <authorList>
            <person name="Zhang X."/>
            <person name="Chen Y."/>
            <person name="Wang L."/>
            <person name="Yuan Y."/>
            <person name="Fang M."/>
            <person name="Shi L."/>
            <person name="Lu R."/>
            <person name="Comes H.P."/>
            <person name="Ma Y."/>
            <person name="Chen Y."/>
            <person name="Huang G."/>
            <person name="Zhou Y."/>
            <person name="Zheng Z."/>
            <person name="Qiu Y."/>
        </authorList>
    </citation>
    <scope>NUCLEOTIDE SEQUENCE [LARGE SCALE GENOMIC DNA]</scope>
    <source>
        <tissue evidence="11">Roots</tissue>
    </source>
</reference>
<evidence type="ECO:0000256" key="3">
    <source>
        <dbReference type="ARBA" id="ARBA00022729"/>
    </source>
</evidence>
<dbReference type="InterPro" id="IPR034197">
    <property type="entry name" value="Peptidases_S8_3"/>
</dbReference>
<evidence type="ECO:0000259" key="9">
    <source>
        <dbReference type="Pfam" id="PF05922"/>
    </source>
</evidence>